<organism evidence="1">
    <name type="scientific">Lepeophtheirus salmonis</name>
    <name type="common">Salmon louse</name>
    <name type="synonym">Caligus salmonis</name>
    <dbReference type="NCBI Taxonomy" id="72036"/>
    <lineage>
        <taxon>Eukaryota</taxon>
        <taxon>Metazoa</taxon>
        <taxon>Ecdysozoa</taxon>
        <taxon>Arthropoda</taxon>
        <taxon>Crustacea</taxon>
        <taxon>Multicrustacea</taxon>
        <taxon>Hexanauplia</taxon>
        <taxon>Copepoda</taxon>
        <taxon>Siphonostomatoida</taxon>
        <taxon>Caligidae</taxon>
        <taxon>Lepeophtheirus</taxon>
    </lineage>
</organism>
<accession>A0A0K2UHZ8</accession>
<reference evidence="1" key="1">
    <citation type="submission" date="2014-05" db="EMBL/GenBank/DDBJ databases">
        <authorList>
            <person name="Chronopoulou M."/>
        </authorList>
    </citation>
    <scope>NUCLEOTIDE SEQUENCE</scope>
    <source>
        <tissue evidence="1">Whole organism</tissue>
    </source>
</reference>
<protein>
    <submittedName>
        <fullName evidence="1">Uncharacterized protein</fullName>
    </submittedName>
</protein>
<name>A0A0K2UHZ8_LEPSM</name>
<evidence type="ECO:0000313" key="1">
    <source>
        <dbReference type="EMBL" id="CDW37859.1"/>
    </source>
</evidence>
<proteinExistence type="predicted"/>
<dbReference type="AlphaFoldDB" id="A0A0K2UHZ8"/>
<dbReference type="EMBL" id="HACA01020498">
    <property type="protein sequence ID" value="CDW37859.1"/>
    <property type="molecule type" value="Transcribed_RNA"/>
</dbReference>
<sequence>MGNEFDTPRLWYDFWTYN</sequence>